<feature type="compositionally biased region" description="Low complexity" evidence="2">
    <location>
        <begin position="179"/>
        <end position="195"/>
    </location>
</feature>
<keyword evidence="1" id="KW-0175">Coiled coil</keyword>
<evidence type="ECO:0000313" key="3">
    <source>
        <dbReference type="EMBL" id="OLP99346.1"/>
    </source>
</evidence>
<proteinExistence type="predicted"/>
<feature type="compositionally biased region" description="Basic and acidic residues" evidence="2">
    <location>
        <begin position="401"/>
        <end position="410"/>
    </location>
</feature>
<feature type="region of interest" description="Disordered" evidence="2">
    <location>
        <begin position="158"/>
        <end position="195"/>
    </location>
</feature>
<dbReference type="Proteomes" id="UP000186817">
    <property type="component" value="Unassembled WGS sequence"/>
</dbReference>
<keyword evidence="4" id="KW-1185">Reference proteome</keyword>
<comment type="caution">
    <text evidence="3">The sequence shown here is derived from an EMBL/GenBank/DDBJ whole genome shotgun (WGS) entry which is preliminary data.</text>
</comment>
<sequence length="1405" mass="154706">MSDRGSTAEPKQRCLVPTWSDSTTGLSDEIAAMRLSGKKGTDKASIRSDRASPGKSSRSAPPQLSQELAASETSIGQGSPEKRTLKVSDVSSPAQKRDREVCKEAVTTPPNRRPPVTTPVRPTKSKKRRITELEEESPIPAKSRCALRRRLTPEVLEEHDMSYRTPESALCPRQRKAAKPPFRAAPAIGPPKAGATGKVKAAAAKGGPTAKALSIVFQVPVPPLRDSAERPAASSEAAVLPRRNRNRKRRQPGSSMPMSGESIDAAHTASTSEVRPAGDTAVSDEVAVRRRPAIRFGNTEMRRPVAPEGSPLRFSSDEDGESAGRGREADATTSELREHQDASNSPLSMLESPDSDDHGKNTGPALDAAACILGRQEDASRSPIPSIFFSSEEEAACEPGRQQDAEEAPRSRTTSYAGSDDVPFPPSDAESAEMDRTSAPPGPPPPQPCYTAAGRAPKGPPPPQPCYTAAARAPKGPPPPQPCYTAAARAPKGPPPPQPCYTAAGARGGPDRALRSGRLYFSMRSNPGNQEDGTLARKSKRNLKHVQVMIRAINSNFKSCTGSDLSFFVPTERLEYRVGTMQLEPPSAKMRKRFVAGRPSCDDAEGNNPIGVCTRFQGGATWLSKQDMAERFVQKYQYDEEKLTEMAELMRSDLGCEVPAEAIPGSIQEWATMVRGKGWFGLTERCLSLAREWTITSEILFELAAEQRDEDEELQELAEEADAAADVDDPTNRQEFQEWRKKFSNNVQLCAHLYRDRGLQQRIRMIALATEFVSKEYQKNLQAQKQGQAAQLTWSAARVTGSWYWTQHSTLRMMHDARFLAELGISSSTGGGEPASWDEPWVLEEAAFLEEVWRLLVELASARTWSQCQYSLCLPFAFACVYGSGETRESGMQHIRSLDVGLATAHRIIEEHPQSPLAKEIRALLEDCWWWRSQLSLEMLETARQCKYDGSHREAKILAMSAFGGPANSKLTAEDVFAHLQHLALRSQKGMLRMSKWTKFLYATTCRSANNNGYQQVRCSPEDYGQSVLRKADRAGLYFSPSQQVPECLELNSLEQVKEKWGTTGTIADMRMTAASATLAMCHSDDFARLPDLWTGVFLAKGLVILDEDESSACLCLGFRRWAAQSVPLDMRKAENGKWHFVVPLPLSQEKVQRPHWIFHDSADADNATRKACAVRILHPACLPTHARADTCVLEQSSEVEPLVRAALRAGAVMLDVTTLKKVSVINKAETPTGTGPVGKNGKRSIRKGDRVRALLKKLFPTVEEESPEYLQMWQGLMGKKAVVTEECADEILAGVKALDPENQEKFAGLKTMAEKCELDKHVRQAVAAGRGSKYAKWGGVQRNLSENEALHEVVTKIWPTREAVDLAVTRIRNEPLHPEVFRAAHDIRIHQAIVETPPKRLPKD</sequence>
<feature type="region of interest" description="Disordered" evidence="2">
    <location>
        <begin position="223"/>
        <end position="511"/>
    </location>
</feature>
<protein>
    <submittedName>
        <fullName evidence="3">Uncharacterized protein</fullName>
    </submittedName>
</protein>
<gene>
    <name evidence="3" type="ORF">AK812_SmicGene18106</name>
</gene>
<name>A0A1Q9DVY8_SYMMI</name>
<feature type="region of interest" description="Disordered" evidence="2">
    <location>
        <begin position="1"/>
        <end position="141"/>
    </location>
</feature>
<accession>A0A1Q9DVY8</accession>
<organism evidence="3 4">
    <name type="scientific">Symbiodinium microadriaticum</name>
    <name type="common">Dinoflagellate</name>
    <name type="synonym">Zooxanthella microadriatica</name>
    <dbReference type="NCBI Taxonomy" id="2951"/>
    <lineage>
        <taxon>Eukaryota</taxon>
        <taxon>Sar</taxon>
        <taxon>Alveolata</taxon>
        <taxon>Dinophyceae</taxon>
        <taxon>Suessiales</taxon>
        <taxon>Symbiodiniaceae</taxon>
        <taxon>Symbiodinium</taxon>
    </lineage>
</organism>
<feature type="compositionally biased region" description="Basic residues" evidence="2">
    <location>
        <begin position="242"/>
        <end position="251"/>
    </location>
</feature>
<evidence type="ECO:0000256" key="1">
    <source>
        <dbReference type="SAM" id="Coils"/>
    </source>
</evidence>
<feature type="coiled-coil region" evidence="1">
    <location>
        <begin position="700"/>
        <end position="727"/>
    </location>
</feature>
<feature type="compositionally biased region" description="Basic and acidic residues" evidence="2">
    <location>
        <begin position="322"/>
        <end position="341"/>
    </location>
</feature>
<feature type="compositionally biased region" description="Polar residues" evidence="2">
    <location>
        <begin position="54"/>
        <end position="77"/>
    </location>
</feature>
<evidence type="ECO:0000256" key="2">
    <source>
        <dbReference type="SAM" id="MobiDB-lite"/>
    </source>
</evidence>
<reference evidence="3 4" key="1">
    <citation type="submission" date="2016-02" db="EMBL/GenBank/DDBJ databases">
        <title>Genome analysis of coral dinoflagellate symbionts highlights evolutionary adaptations to a symbiotic lifestyle.</title>
        <authorList>
            <person name="Aranda M."/>
            <person name="Li Y."/>
            <person name="Liew Y.J."/>
            <person name="Baumgarten S."/>
            <person name="Simakov O."/>
            <person name="Wilson M."/>
            <person name="Piel J."/>
            <person name="Ashoor H."/>
            <person name="Bougouffa S."/>
            <person name="Bajic V.B."/>
            <person name="Ryu T."/>
            <person name="Ravasi T."/>
            <person name="Bayer T."/>
            <person name="Micklem G."/>
            <person name="Kim H."/>
            <person name="Bhak J."/>
            <person name="Lajeunesse T.C."/>
            <person name="Voolstra C.R."/>
        </authorList>
    </citation>
    <scope>NUCLEOTIDE SEQUENCE [LARGE SCALE GENOMIC DNA]</scope>
    <source>
        <strain evidence="3 4">CCMP2467</strain>
    </source>
</reference>
<feature type="compositionally biased region" description="Basic and acidic residues" evidence="2">
    <location>
        <begin position="39"/>
        <end position="52"/>
    </location>
</feature>
<dbReference type="OrthoDB" id="429355at2759"/>
<dbReference type="EMBL" id="LSRX01000365">
    <property type="protein sequence ID" value="OLP99346.1"/>
    <property type="molecule type" value="Genomic_DNA"/>
</dbReference>
<evidence type="ECO:0000313" key="4">
    <source>
        <dbReference type="Proteomes" id="UP000186817"/>
    </source>
</evidence>